<dbReference type="EMBL" id="MFYX01000115">
    <property type="protein sequence ID" value="OGK01975.1"/>
    <property type="molecule type" value="Genomic_DNA"/>
</dbReference>
<dbReference type="SUPFAM" id="SSF140931">
    <property type="entry name" value="Fic-like"/>
    <property type="match status" value="1"/>
</dbReference>
<sequence>MVASHQGARRVLGARLAPIVDGRYIHWHKLQYLKPPKGFSSHKEWWLAIKHARFGQFRMVPLEDSGKRSFGFTMPDPALEYLHHVDQNAGGRIEILDREAVDPKTQERFLIHSLTEEAITSSQLEGSTTTRKVAKEMIRNDRKPRDKSEQMIMNNYHTMRLIRDRISQPLTKELIFELHRMLVDKTLDDPSAAGRFRNADEDVRVYENDTDGGAILHTPPSAGELEARIQKMCDFANGKTQEFFIHPVVRSIILHFWLAFVHPFVDGNGRCARALFYWSMMKQGYWLCEYLSISQIIRKGPSKYGRAYLYTENDDNDLTYFILYHLSILERAIKELHQYIEEQRQSVQQTEAALKESSHEINHRQMALLSHALRHPEAEYTIKAHMNTNQIVYETARTDLDELVNMGFLERRKRGVAFNFYPVQDLAHKLKVSRAEQA</sequence>
<keyword evidence="2" id="KW-0067">ATP-binding</keyword>
<protein>
    <recommendedName>
        <fullName evidence="4">Fido domain-containing protein</fullName>
    </recommendedName>
</protein>
<organism evidence="5 6">
    <name type="scientific">Candidatus Raymondbacteria bacterium RIFOXYD12_FULL_49_13</name>
    <dbReference type="NCBI Taxonomy" id="1817890"/>
    <lineage>
        <taxon>Bacteria</taxon>
        <taxon>Raymondiibacteriota</taxon>
    </lineage>
</organism>
<keyword evidence="2" id="KW-0547">Nucleotide-binding</keyword>
<evidence type="ECO:0000256" key="1">
    <source>
        <dbReference type="PIRSR" id="PIRSR640198-1"/>
    </source>
</evidence>
<evidence type="ECO:0000259" key="4">
    <source>
        <dbReference type="PROSITE" id="PS51459"/>
    </source>
</evidence>
<dbReference type="PANTHER" id="PTHR13504">
    <property type="entry name" value="FIDO DOMAIN-CONTAINING PROTEIN DDB_G0283145"/>
    <property type="match status" value="1"/>
</dbReference>
<evidence type="ECO:0000256" key="2">
    <source>
        <dbReference type="PIRSR" id="PIRSR640198-2"/>
    </source>
</evidence>
<evidence type="ECO:0000256" key="3">
    <source>
        <dbReference type="SAM" id="Coils"/>
    </source>
</evidence>
<reference evidence="5 6" key="1">
    <citation type="journal article" date="2016" name="Nat. Commun.">
        <title>Thousands of microbial genomes shed light on interconnected biogeochemical processes in an aquifer system.</title>
        <authorList>
            <person name="Anantharaman K."/>
            <person name="Brown C.T."/>
            <person name="Hug L.A."/>
            <person name="Sharon I."/>
            <person name="Castelle C.J."/>
            <person name="Probst A.J."/>
            <person name="Thomas B.C."/>
            <person name="Singh A."/>
            <person name="Wilkins M.J."/>
            <person name="Karaoz U."/>
            <person name="Brodie E.L."/>
            <person name="Williams K.H."/>
            <person name="Hubbard S.S."/>
            <person name="Banfield J.F."/>
        </authorList>
    </citation>
    <scope>NUCLEOTIDE SEQUENCE [LARGE SCALE GENOMIC DNA]</scope>
</reference>
<accession>A0A1F7F5N5</accession>
<dbReference type="InterPro" id="IPR040198">
    <property type="entry name" value="Fido_containing"/>
</dbReference>
<dbReference type="InterPro" id="IPR036597">
    <property type="entry name" value="Fido-like_dom_sf"/>
</dbReference>
<evidence type="ECO:0000313" key="6">
    <source>
        <dbReference type="Proteomes" id="UP000179243"/>
    </source>
</evidence>
<dbReference type="InterPro" id="IPR003812">
    <property type="entry name" value="Fido"/>
</dbReference>
<evidence type="ECO:0000313" key="5">
    <source>
        <dbReference type="EMBL" id="OGK01975.1"/>
    </source>
</evidence>
<gene>
    <name evidence="5" type="ORF">A2519_17755</name>
</gene>
<dbReference type="Proteomes" id="UP000179243">
    <property type="component" value="Unassembled WGS sequence"/>
</dbReference>
<dbReference type="AlphaFoldDB" id="A0A1F7F5N5"/>
<feature type="binding site" evidence="2">
    <location>
        <begin position="266"/>
        <end position="273"/>
    </location>
    <ligand>
        <name>ATP</name>
        <dbReference type="ChEBI" id="CHEBI:30616"/>
    </ligand>
</feature>
<feature type="binding site" evidence="2">
    <location>
        <position position="313"/>
    </location>
    <ligand>
        <name>ATP</name>
        <dbReference type="ChEBI" id="CHEBI:30616"/>
    </ligand>
</feature>
<name>A0A1F7F5N5_UNCRA</name>
<comment type="caution">
    <text evidence="5">The sequence shown here is derived from an EMBL/GenBank/DDBJ whole genome shotgun (WGS) entry which is preliminary data.</text>
</comment>
<keyword evidence="3" id="KW-0175">Coiled coil</keyword>
<feature type="domain" description="Fido" evidence="4">
    <location>
        <begin position="170"/>
        <end position="327"/>
    </location>
</feature>
<feature type="active site" evidence="1">
    <location>
        <position position="262"/>
    </location>
</feature>
<feature type="coiled-coil region" evidence="3">
    <location>
        <begin position="326"/>
        <end position="360"/>
    </location>
</feature>
<dbReference type="PANTHER" id="PTHR13504:SF38">
    <property type="entry name" value="FIDO DOMAIN-CONTAINING PROTEIN"/>
    <property type="match status" value="1"/>
</dbReference>
<dbReference type="PROSITE" id="PS51459">
    <property type="entry name" value="FIDO"/>
    <property type="match status" value="1"/>
</dbReference>
<dbReference type="Gene3D" id="1.10.3290.10">
    <property type="entry name" value="Fido-like domain"/>
    <property type="match status" value="1"/>
</dbReference>
<proteinExistence type="predicted"/>
<dbReference type="Pfam" id="PF02661">
    <property type="entry name" value="Fic"/>
    <property type="match status" value="1"/>
</dbReference>
<dbReference type="GO" id="GO:0005524">
    <property type="term" value="F:ATP binding"/>
    <property type="evidence" value="ECO:0007669"/>
    <property type="project" value="UniProtKB-KW"/>
</dbReference>